<dbReference type="Gramene" id="CDP09341">
    <property type="protein sequence ID" value="CDP09341"/>
    <property type="gene ID" value="GSCOC_T00028665001"/>
</dbReference>
<sequence>MDKIESGKEVSEELTRESLIAISYTAPEKEAAARNSNENLTGENVVAATKVDGNDTYRSKLISISYTESPDAKTLPVLPGKN</sequence>
<accession>A0A068ULL5</accession>
<dbReference type="PANTHER" id="PTHR35282:SF2">
    <property type="entry name" value="F5D14.24 PROTEIN"/>
    <property type="match status" value="1"/>
</dbReference>
<dbReference type="AlphaFoldDB" id="A0A068ULL5"/>
<dbReference type="Proteomes" id="UP000295252">
    <property type="component" value="Chromosome IV"/>
</dbReference>
<evidence type="ECO:0000313" key="2">
    <source>
        <dbReference type="Proteomes" id="UP000295252"/>
    </source>
</evidence>
<gene>
    <name evidence="1" type="ORF">GSCOC_T00028665001</name>
</gene>
<dbReference type="InParanoid" id="A0A068ULL5"/>
<dbReference type="PANTHER" id="PTHR35282">
    <property type="entry name" value="F5D14.24 PROTEIN"/>
    <property type="match status" value="1"/>
</dbReference>
<keyword evidence="2" id="KW-1185">Reference proteome</keyword>
<dbReference type="OrthoDB" id="632588at2759"/>
<dbReference type="InterPro" id="IPR049198">
    <property type="entry name" value="DUF6865"/>
</dbReference>
<protein>
    <submittedName>
        <fullName evidence="1">Uncharacterized protein</fullName>
    </submittedName>
</protein>
<name>A0A068ULL5_COFCA</name>
<organism evidence="1 2">
    <name type="scientific">Coffea canephora</name>
    <name type="common">Robusta coffee</name>
    <dbReference type="NCBI Taxonomy" id="49390"/>
    <lineage>
        <taxon>Eukaryota</taxon>
        <taxon>Viridiplantae</taxon>
        <taxon>Streptophyta</taxon>
        <taxon>Embryophyta</taxon>
        <taxon>Tracheophyta</taxon>
        <taxon>Spermatophyta</taxon>
        <taxon>Magnoliopsida</taxon>
        <taxon>eudicotyledons</taxon>
        <taxon>Gunneridae</taxon>
        <taxon>Pentapetalae</taxon>
        <taxon>asterids</taxon>
        <taxon>lamiids</taxon>
        <taxon>Gentianales</taxon>
        <taxon>Rubiaceae</taxon>
        <taxon>Ixoroideae</taxon>
        <taxon>Gardenieae complex</taxon>
        <taxon>Bertiereae - Coffeeae clade</taxon>
        <taxon>Coffeeae</taxon>
        <taxon>Coffea</taxon>
    </lineage>
</organism>
<reference evidence="2" key="1">
    <citation type="journal article" date="2014" name="Science">
        <title>The coffee genome provides insight into the convergent evolution of caffeine biosynthesis.</title>
        <authorList>
            <person name="Denoeud F."/>
            <person name="Carretero-Paulet L."/>
            <person name="Dereeper A."/>
            <person name="Droc G."/>
            <person name="Guyot R."/>
            <person name="Pietrella M."/>
            <person name="Zheng C."/>
            <person name="Alberti A."/>
            <person name="Anthony F."/>
            <person name="Aprea G."/>
            <person name="Aury J.M."/>
            <person name="Bento P."/>
            <person name="Bernard M."/>
            <person name="Bocs S."/>
            <person name="Campa C."/>
            <person name="Cenci A."/>
            <person name="Combes M.C."/>
            <person name="Crouzillat D."/>
            <person name="Da Silva C."/>
            <person name="Daddiego L."/>
            <person name="De Bellis F."/>
            <person name="Dussert S."/>
            <person name="Garsmeur O."/>
            <person name="Gayraud T."/>
            <person name="Guignon V."/>
            <person name="Jahn K."/>
            <person name="Jamilloux V."/>
            <person name="Joet T."/>
            <person name="Labadie K."/>
            <person name="Lan T."/>
            <person name="Leclercq J."/>
            <person name="Lepelley M."/>
            <person name="Leroy T."/>
            <person name="Li L.T."/>
            <person name="Librado P."/>
            <person name="Lopez L."/>
            <person name="Munoz A."/>
            <person name="Noel B."/>
            <person name="Pallavicini A."/>
            <person name="Perrotta G."/>
            <person name="Poncet V."/>
            <person name="Pot D."/>
            <person name="Priyono X."/>
            <person name="Rigoreau M."/>
            <person name="Rouard M."/>
            <person name="Rozas J."/>
            <person name="Tranchant-Dubreuil C."/>
            <person name="VanBuren R."/>
            <person name="Zhang Q."/>
            <person name="Andrade A.C."/>
            <person name="Argout X."/>
            <person name="Bertrand B."/>
            <person name="de Kochko A."/>
            <person name="Graziosi G."/>
            <person name="Henry R.J."/>
            <person name="Jayarama X."/>
            <person name="Ming R."/>
            <person name="Nagai C."/>
            <person name="Rounsley S."/>
            <person name="Sankoff D."/>
            <person name="Giuliano G."/>
            <person name="Albert V.A."/>
            <person name="Wincker P."/>
            <person name="Lashermes P."/>
        </authorList>
    </citation>
    <scope>NUCLEOTIDE SEQUENCE [LARGE SCALE GENOMIC DNA]</scope>
    <source>
        <strain evidence="2">cv. DH200-94</strain>
    </source>
</reference>
<dbReference type="OMA" id="EENCHSM"/>
<evidence type="ECO:0000313" key="1">
    <source>
        <dbReference type="EMBL" id="CDP09341.1"/>
    </source>
</evidence>
<dbReference type="PhylomeDB" id="A0A068ULL5"/>
<dbReference type="EMBL" id="HG739122">
    <property type="protein sequence ID" value="CDP09341.1"/>
    <property type="molecule type" value="Genomic_DNA"/>
</dbReference>
<dbReference type="FunCoup" id="A0A068ULL5">
    <property type="interactions" value="4"/>
</dbReference>
<dbReference type="Pfam" id="PF21737">
    <property type="entry name" value="DUF6865"/>
    <property type="match status" value="1"/>
</dbReference>
<proteinExistence type="predicted"/>